<dbReference type="Pfam" id="PF00201">
    <property type="entry name" value="UDPGT"/>
    <property type="match status" value="1"/>
</dbReference>
<keyword evidence="3" id="KW-0328">Glycosyltransferase</keyword>
<dbReference type="PROSITE" id="PS00375">
    <property type="entry name" value="UDPGT"/>
    <property type="match status" value="1"/>
</dbReference>
<accession>A0A8T0MGQ7</accession>
<comment type="caution">
    <text evidence="5">The sequence shown here is derived from an EMBL/GenBank/DDBJ whole genome shotgun (WGS) entry which is preliminary data.</text>
</comment>
<dbReference type="Proteomes" id="UP000823388">
    <property type="component" value="Chromosome 9N"/>
</dbReference>
<evidence type="ECO:0000313" key="6">
    <source>
        <dbReference type="Proteomes" id="UP000823388"/>
    </source>
</evidence>
<keyword evidence="2 3" id="KW-0808">Transferase</keyword>
<keyword evidence="6" id="KW-1185">Reference proteome</keyword>
<protein>
    <recommendedName>
        <fullName evidence="4">Glycosyltransferase</fullName>
        <ecNumber evidence="4">2.4.1.-</ecNumber>
    </recommendedName>
</protein>
<name>A0A8T0MGQ7_PANVG</name>
<dbReference type="PANTHER" id="PTHR48049:SF180">
    <property type="entry name" value="GLYCOSYLTRANSFERASE"/>
    <property type="match status" value="1"/>
</dbReference>
<dbReference type="SUPFAM" id="SSF53756">
    <property type="entry name" value="UDP-Glycosyltransferase/glycogen phosphorylase"/>
    <property type="match status" value="1"/>
</dbReference>
<dbReference type="InterPro" id="IPR050481">
    <property type="entry name" value="UDP-glycosyltransf_plant"/>
</dbReference>
<evidence type="ECO:0000256" key="3">
    <source>
        <dbReference type="RuleBase" id="RU003718"/>
    </source>
</evidence>
<dbReference type="PANTHER" id="PTHR48049">
    <property type="entry name" value="GLYCOSYLTRANSFERASE"/>
    <property type="match status" value="1"/>
</dbReference>
<evidence type="ECO:0000256" key="4">
    <source>
        <dbReference type="RuleBase" id="RU362057"/>
    </source>
</evidence>
<gene>
    <name evidence="5" type="ORF">PVAP13_9NG193800</name>
</gene>
<dbReference type="CDD" id="cd03784">
    <property type="entry name" value="GT1_Gtf-like"/>
    <property type="match status" value="1"/>
</dbReference>
<comment type="similarity">
    <text evidence="1 3">Belongs to the UDP-glycosyltransferase family.</text>
</comment>
<evidence type="ECO:0000256" key="1">
    <source>
        <dbReference type="ARBA" id="ARBA00009995"/>
    </source>
</evidence>
<evidence type="ECO:0000313" key="5">
    <source>
        <dbReference type="EMBL" id="KAG2536510.1"/>
    </source>
</evidence>
<sequence>MVMDAGSPSPPPPLRIVIFPWLGFGHLLPYLELTERLASRGHRVSFISTPGTVARLPLLRPAAAPRVEGLPDGAESTNSIPMDKLGLLFEAFDGLAAPFAEFLAAACADRERRPDWVIVDCLQHWAAAAALEHKVPCAMFLPSAAYIVSSRNPAAVVPPNILSERNKRHRSNHGGTSITRRFEWTLERCTFAVIRSFVEWEPDLFPQVAPLLRKPVVPLGLLPPSPDGGRADGEHAAVRWLDAHPPGSVVYVALGSDVRLGLELERTRGRGLVATGWVPQVSVLAHGAVGGFLTHCGQHSLTEGLLFGRPLIMLPIRGDQGPNARLMEGKKVGLQVARDENNGSFDRHGVASTVRAVMLEEETRGIFLANSLKQQAIVADKELHERYIDQFVEQLRSYKAGGNSSSAVSPPEAEA</sequence>
<dbReference type="Gene3D" id="3.40.50.2000">
    <property type="entry name" value="Glycogen Phosphorylase B"/>
    <property type="match status" value="2"/>
</dbReference>
<dbReference type="EC" id="2.4.1.-" evidence="4"/>
<evidence type="ECO:0000256" key="2">
    <source>
        <dbReference type="ARBA" id="ARBA00022679"/>
    </source>
</evidence>
<dbReference type="InterPro" id="IPR002213">
    <property type="entry name" value="UDP_glucos_trans"/>
</dbReference>
<dbReference type="AlphaFoldDB" id="A0A8T0MGQ7"/>
<dbReference type="EMBL" id="CM029054">
    <property type="protein sequence ID" value="KAG2536510.1"/>
    <property type="molecule type" value="Genomic_DNA"/>
</dbReference>
<proteinExistence type="inferred from homology"/>
<reference evidence="5" key="1">
    <citation type="submission" date="2020-05" db="EMBL/GenBank/DDBJ databases">
        <title>WGS assembly of Panicum virgatum.</title>
        <authorList>
            <person name="Lovell J.T."/>
            <person name="Jenkins J."/>
            <person name="Shu S."/>
            <person name="Juenger T.E."/>
            <person name="Schmutz J."/>
        </authorList>
    </citation>
    <scope>NUCLEOTIDE SEQUENCE</scope>
    <source>
        <strain evidence="5">AP13</strain>
    </source>
</reference>
<dbReference type="GO" id="GO:0035251">
    <property type="term" value="F:UDP-glucosyltransferase activity"/>
    <property type="evidence" value="ECO:0007669"/>
    <property type="project" value="InterPro"/>
</dbReference>
<dbReference type="InterPro" id="IPR035595">
    <property type="entry name" value="UDP_glycos_trans_CS"/>
</dbReference>
<organism evidence="5 6">
    <name type="scientific">Panicum virgatum</name>
    <name type="common">Blackwell switchgrass</name>
    <dbReference type="NCBI Taxonomy" id="38727"/>
    <lineage>
        <taxon>Eukaryota</taxon>
        <taxon>Viridiplantae</taxon>
        <taxon>Streptophyta</taxon>
        <taxon>Embryophyta</taxon>
        <taxon>Tracheophyta</taxon>
        <taxon>Spermatophyta</taxon>
        <taxon>Magnoliopsida</taxon>
        <taxon>Liliopsida</taxon>
        <taxon>Poales</taxon>
        <taxon>Poaceae</taxon>
        <taxon>PACMAD clade</taxon>
        <taxon>Panicoideae</taxon>
        <taxon>Panicodae</taxon>
        <taxon>Paniceae</taxon>
        <taxon>Panicinae</taxon>
        <taxon>Panicum</taxon>
        <taxon>Panicum sect. Hiantes</taxon>
    </lineage>
</organism>